<keyword evidence="4" id="KW-1185">Reference proteome</keyword>
<dbReference type="RefSeq" id="WP_055632508.1">
    <property type="nucleotide sequence ID" value="NZ_KQ948771.1"/>
</dbReference>
<proteinExistence type="predicted"/>
<dbReference type="Pfam" id="PF13613">
    <property type="entry name" value="HTH_Tnp_4"/>
    <property type="match status" value="1"/>
</dbReference>
<comment type="caution">
    <text evidence="3">The sequence shown here is derived from an EMBL/GenBank/DDBJ whole genome shotgun (WGS) entry which is preliminary data.</text>
</comment>
<sequence>MAGVITASEPSWTAPFSGLSPHQFGKLVTALRREGADPDRKGRPWSLPLEDRMLLVTAHWRTNLTLRQLALLFGVSKSAADRIADHLGPSLVLQPRKRFRRDAVLIVDGTPVPTRNHTVAEQSKNYRYSTNHQVIIDADTRLVVVVGRPLPGNRNDCKAWELSRAKDAVGRTTVVADGGYRGTGLVIPHRRERGQAELAAWKEEHNASHRKGRARVEHAFARMKTWKILRDCRLKGDGVHHAMLGIARMHSLALAGYRANGQAIRHVRDHLRDKPYDLMHGWR</sequence>
<dbReference type="InterPro" id="IPR002559">
    <property type="entry name" value="Transposase_11"/>
</dbReference>
<feature type="domain" description="Transposase Helix-turn-helix" evidence="2">
    <location>
        <begin position="45"/>
        <end position="91"/>
    </location>
</feature>
<evidence type="ECO:0000313" key="4">
    <source>
        <dbReference type="Proteomes" id="UP000052982"/>
    </source>
</evidence>
<dbReference type="STRING" id="1943.AQJ64_23480"/>
<evidence type="ECO:0000259" key="1">
    <source>
        <dbReference type="Pfam" id="PF01609"/>
    </source>
</evidence>
<organism evidence="3 4">
    <name type="scientific">Streptomyces griseoruber</name>
    <dbReference type="NCBI Taxonomy" id="1943"/>
    <lineage>
        <taxon>Bacteria</taxon>
        <taxon>Bacillati</taxon>
        <taxon>Actinomycetota</taxon>
        <taxon>Actinomycetes</taxon>
        <taxon>Kitasatosporales</taxon>
        <taxon>Streptomycetaceae</taxon>
        <taxon>Streptomyces</taxon>
    </lineage>
</organism>
<evidence type="ECO:0000313" key="3">
    <source>
        <dbReference type="EMBL" id="KUN81352.1"/>
    </source>
</evidence>
<dbReference type="GO" id="GO:0006313">
    <property type="term" value="P:DNA transposition"/>
    <property type="evidence" value="ECO:0007669"/>
    <property type="project" value="InterPro"/>
</dbReference>
<dbReference type="GO" id="GO:0003677">
    <property type="term" value="F:DNA binding"/>
    <property type="evidence" value="ECO:0007669"/>
    <property type="project" value="InterPro"/>
</dbReference>
<reference evidence="3 4" key="1">
    <citation type="submission" date="2015-10" db="EMBL/GenBank/DDBJ databases">
        <title>Draft genome sequence of Streptomyces griseoruber DSM 40281, type strain for the species Streptomyces griseoruber.</title>
        <authorList>
            <person name="Ruckert C."/>
            <person name="Winkler A."/>
            <person name="Kalinowski J."/>
            <person name="Kampfer P."/>
            <person name="Glaeser S."/>
        </authorList>
    </citation>
    <scope>NUCLEOTIDE SEQUENCE [LARGE SCALE GENOMIC DNA]</scope>
    <source>
        <strain evidence="3 4">DSM 40281</strain>
    </source>
</reference>
<dbReference type="Proteomes" id="UP000052982">
    <property type="component" value="Unassembled WGS sequence"/>
</dbReference>
<gene>
    <name evidence="3" type="ORF">AQJ64_23480</name>
</gene>
<dbReference type="Pfam" id="PF01609">
    <property type="entry name" value="DDE_Tnp_1"/>
    <property type="match status" value="1"/>
</dbReference>
<evidence type="ECO:0000259" key="2">
    <source>
        <dbReference type="Pfam" id="PF13613"/>
    </source>
</evidence>
<dbReference type="GO" id="GO:0004803">
    <property type="term" value="F:transposase activity"/>
    <property type="evidence" value="ECO:0007669"/>
    <property type="project" value="InterPro"/>
</dbReference>
<accession>A0A101SWD2</accession>
<dbReference type="OrthoDB" id="5121089at2"/>
<dbReference type="InterPro" id="IPR027805">
    <property type="entry name" value="Transposase_HTH_dom"/>
</dbReference>
<name>A0A101SWD2_9ACTN</name>
<protein>
    <submittedName>
        <fullName evidence="3">Transposase</fullName>
    </submittedName>
</protein>
<dbReference type="AlphaFoldDB" id="A0A101SWD2"/>
<feature type="domain" description="Transposase IS4-like" evidence="1">
    <location>
        <begin position="103"/>
        <end position="250"/>
    </location>
</feature>
<dbReference type="EMBL" id="LMWW01000036">
    <property type="protein sequence ID" value="KUN81352.1"/>
    <property type="molecule type" value="Genomic_DNA"/>
</dbReference>